<comment type="caution">
    <text evidence="2">The sequence shown here is derived from an EMBL/GenBank/DDBJ whole genome shotgun (WGS) entry which is preliminary data.</text>
</comment>
<dbReference type="InterPro" id="IPR005299">
    <property type="entry name" value="MeTrfase_7"/>
</dbReference>
<dbReference type="PANTHER" id="PTHR31009">
    <property type="entry name" value="S-ADENOSYL-L-METHIONINE:CARBOXYL METHYLTRANSFERASE FAMILY PROTEIN"/>
    <property type="match status" value="1"/>
</dbReference>
<dbReference type="OrthoDB" id="1523883at2759"/>
<evidence type="ECO:0000313" key="3">
    <source>
        <dbReference type="Proteomes" id="UP000653305"/>
    </source>
</evidence>
<dbReference type="InterPro" id="IPR029063">
    <property type="entry name" value="SAM-dependent_MTases_sf"/>
</dbReference>
<dbReference type="Proteomes" id="UP000653305">
    <property type="component" value="Unassembled WGS sequence"/>
</dbReference>
<name>A0A830D407_9LAMI</name>
<dbReference type="GO" id="GO:0008168">
    <property type="term" value="F:methyltransferase activity"/>
    <property type="evidence" value="ECO:0007669"/>
    <property type="project" value="UniProtKB-KW"/>
</dbReference>
<sequence>MGGDGPNSYAHNSNYQRQLLLTAEDLIHELINDHLDTSNPPFNDPHKTLRIADLGCSVGPNAFFAVQNIITAVENKYKSDDHRTPEFHVFFNDLVDNDFNTLFRNLSGSTRNNYFFAGSPGSFHARLFPKGTLHFAHCSTALHWLSRIPERVLETSSDAWNKGRIHYSGAGKEVKDAYWGQYKKDMGDFLSARADEVVAGGLMALVILGFPDGELLSQSSIGVAFQILGSCLQDMAQTVSLILYFNILIKLVYNF</sequence>
<dbReference type="Pfam" id="PF03492">
    <property type="entry name" value="Methyltransf_7"/>
    <property type="match status" value="1"/>
</dbReference>
<proteinExistence type="inferred from homology"/>
<accession>A0A830D407</accession>
<protein>
    <submittedName>
        <fullName evidence="2">Probable S-adenosylmethionine-dependent methyltransferase at5g37990</fullName>
    </submittedName>
</protein>
<keyword evidence="3" id="KW-1185">Reference proteome</keyword>
<evidence type="ECO:0000256" key="1">
    <source>
        <dbReference type="ARBA" id="ARBA00007967"/>
    </source>
</evidence>
<organism evidence="2 3">
    <name type="scientific">Phtheirospermum japonicum</name>
    <dbReference type="NCBI Taxonomy" id="374723"/>
    <lineage>
        <taxon>Eukaryota</taxon>
        <taxon>Viridiplantae</taxon>
        <taxon>Streptophyta</taxon>
        <taxon>Embryophyta</taxon>
        <taxon>Tracheophyta</taxon>
        <taxon>Spermatophyta</taxon>
        <taxon>Magnoliopsida</taxon>
        <taxon>eudicotyledons</taxon>
        <taxon>Gunneridae</taxon>
        <taxon>Pentapetalae</taxon>
        <taxon>asterids</taxon>
        <taxon>lamiids</taxon>
        <taxon>Lamiales</taxon>
        <taxon>Orobanchaceae</taxon>
        <taxon>Orobanchaceae incertae sedis</taxon>
        <taxon>Phtheirospermum</taxon>
    </lineage>
</organism>
<dbReference type="EMBL" id="BMAC01000714">
    <property type="protein sequence ID" value="GFQ01896.1"/>
    <property type="molecule type" value="Genomic_DNA"/>
</dbReference>
<dbReference type="GO" id="GO:0032259">
    <property type="term" value="P:methylation"/>
    <property type="evidence" value="ECO:0007669"/>
    <property type="project" value="UniProtKB-KW"/>
</dbReference>
<dbReference type="Gene3D" id="3.40.50.150">
    <property type="entry name" value="Vaccinia Virus protein VP39"/>
    <property type="match status" value="1"/>
</dbReference>
<reference evidence="2" key="1">
    <citation type="submission" date="2020-07" db="EMBL/GenBank/DDBJ databases">
        <title>Ethylene signaling mediates host invasion by parasitic plants.</title>
        <authorList>
            <person name="Yoshida S."/>
        </authorList>
    </citation>
    <scope>NUCLEOTIDE SEQUENCE</scope>
    <source>
        <strain evidence="2">Okayama</strain>
    </source>
</reference>
<keyword evidence="2" id="KW-0808">Transferase</keyword>
<gene>
    <name evidence="2" type="ORF">PHJA_002333500</name>
</gene>
<dbReference type="SUPFAM" id="SSF53335">
    <property type="entry name" value="S-adenosyl-L-methionine-dependent methyltransferases"/>
    <property type="match status" value="1"/>
</dbReference>
<comment type="similarity">
    <text evidence="1">Belongs to the methyltransferase superfamily. Type-7 methyltransferase family.</text>
</comment>
<evidence type="ECO:0000313" key="2">
    <source>
        <dbReference type="EMBL" id="GFQ01896.1"/>
    </source>
</evidence>
<dbReference type="AlphaFoldDB" id="A0A830D407"/>
<keyword evidence="2" id="KW-0489">Methyltransferase</keyword>